<dbReference type="Pfam" id="PF11697">
    <property type="entry name" value="DUF3293"/>
    <property type="match status" value="1"/>
</dbReference>
<organism evidence="1 2">
    <name type="scientific">Luteimonas vadosa</name>
    <dbReference type="NCBI Taxonomy" id="1165507"/>
    <lineage>
        <taxon>Bacteria</taxon>
        <taxon>Pseudomonadati</taxon>
        <taxon>Pseudomonadota</taxon>
        <taxon>Gammaproteobacteria</taxon>
        <taxon>Lysobacterales</taxon>
        <taxon>Lysobacteraceae</taxon>
        <taxon>Luteimonas</taxon>
    </lineage>
</organism>
<evidence type="ECO:0000313" key="2">
    <source>
        <dbReference type="Proteomes" id="UP001501323"/>
    </source>
</evidence>
<evidence type="ECO:0000313" key="1">
    <source>
        <dbReference type="EMBL" id="GAA4864703.1"/>
    </source>
</evidence>
<sequence length="162" mass="18291">MLTPARALPDGRLAELTKAYLSADYRWQCDGRWHHLHIGQPAPELERVEPGARCHGFLSGWDPWSIPRAEALNREADEALQACLLEAGKPFRPAFASAPNRTWREPSWLVSGMELTEFDALVQQFGQLGSLWWRTGEPVRLRMAARCPPGFSNVAWLDWIGA</sequence>
<name>A0ABP9E5B7_9GAMM</name>
<protein>
    <recommendedName>
        <fullName evidence="3">DUF3293 domain-containing protein</fullName>
    </recommendedName>
</protein>
<comment type="caution">
    <text evidence="1">The sequence shown here is derived from an EMBL/GenBank/DDBJ whole genome shotgun (WGS) entry which is preliminary data.</text>
</comment>
<dbReference type="InterPro" id="IPR021710">
    <property type="entry name" value="DUF3293"/>
</dbReference>
<keyword evidence="2" id="KW-1185">Reference proteome</keyword>
<dbReference type="EMBL" id="BAABJY010000002">
    <property type="protein sequence ID" value="GAA4864703.1"/>
    <property type="molecule type" value="Genomic_DNA"/>
</dbReference>
<dbReference type="RefSeq" id="WP_345294988.1">
    <property type="nucleotide sequence ID" value="NZ_BAABJY010000002.1"/>
</dbReference>
<proteinExistence type="predicted"/>
<gene>
    <name evidence="1" type="ORF">GCM10023332_16080</name>
</gene>
<accession>A0ABP9E5B7</accession>
<evidence type="ECO:0008006" key="3">
    <source>
        <dbReference type="Google" id="ProtNLM"/>
    </source>
</evidence>
<dbReference type="Proteomes" id="UP001501323">
    <property type="component" value="Unassembled WGS sequence"/>
</dbReference>
<reference evidence="2" key="1">
    <citation type="journal article" date="2019" name="Int. J. Syst. Evol. Microbiol.">
        <title>The Global Catalogue of Microorganisms (GCM) 10K type strain sequencing project: providing services to taxonomists for standard genome sequencing and annotation.</title>
        <authorList>
            <consortium name="The Broad Institute Genomics Platform"/>
            <consortium name="The Broad Institute Genome Sequencing Center for Infectious Disease"/>
            <person name="Wu L."/>
            <person name="Ma J."/>
        </authorList>
    </citation>
    <scope>NUCLEOTIDE SEQUENCE [LARGE SCALE GENOMIC DNA]</scope>
    <source>
        <strain evidence="2">JCM 18392</strain>
    </source>
</reference>